<protein>
    <submittedName>
        <fullName evidence="1">Uncharacterized protein</fullName>
    </submittedName>
</protein>
<sequence length="354" mass="40510">MYAARKLSHLKPKFVTKASEEVEAREDTKRMNLKKMQLPFCYERLNDSYLSDKPKVLSKEYFATYSSTEMEAKPVRAKTYLPPLVLERKIIELENILSDERILVNIKQDVFSTVIKNTVFHSKSTKCSTVSKAPQTSTDSFDDLFESTNEFLNSDGGCIEGVDMVDFNASLPDHSIFLVKGKALPSVSKHQRSKKQNTSGNSKKSQSQKSDFPDKSKSSIQIHTTNLPFHRKLDGSGSPPRRKSYKEENIFWKKKPVKDESSCVHTHNETKNNALKSKPAHVYTRDQMIRLSGKDYSCSYCRTHDPFHITKDHYWYGSYSITPIRTATNTYGPKYQWVPKKTKPVLQAPTVKGE</sequence>
<evidence type="ECO:0000313" key="2">
    <source>
        <dbReference type="Proteomes" id="UP001055879"/>
    </source>
</evidence>
<gene>
    <name evidence="1" type="ORF">L6452_32104</name>
</gene>
<comment type="caution">
    <text evidence="1">The sequence shown here is derived from an EMBL/GenBank/DDBJ whole genome shotgun (WGS) entry which is preliminary data.</text>
</comment>
<evidence type="ECO:0000313" key="1">
    <source>
        <dbReference type="EMBL" id="KAI3692290.1"/>
    </source>
</evidence>
<dbReference type="Proteomes" id="UP001055879">
    <property type="component" value="Linkage Group LG11"/>
</dbReference>
<proteinExistence type="predicted"/>
<dbReference type="EMBL" id="CM042057">
    <property type="protein sequence ID" value="KAI3692290.1"/>
    <property type="molecule type" value="Genomic_DNA"/>
</dbReference>
<name>A0ACB8Z7X0_ARCLA</name>
<reference evidence="1 2" key="2">
    <citation type="journal article" date="2022" name="Mol. Ecol. Resour.">
        <title>The genomes of chicory, endive, great burdock and yacon provide insights into Asteraceae paleo-polyploidization history and plant inulin production.</title>
        <authorList>
            <person name="Fan W."/>
            <person name="Wang S."/>
            <person name="Wang H."/>
            <person name="Wang A."/>
            <person name="Jiang F."/>
            <person name="Liu H."/>
            <person name="Zhao H."/>
            <person name="Xu D."/>
            <person name="Zhang Y."/>
        </authorList>
    </citation>
    <scope>NUCLEOTIDE SEQUENCE [LARGE SCALE GENOMIC DNA]</scope>
    <source>
        <strain evidence="2">cv. Niubang</strain>
    </source>
</reference>
<keyword evidence="2" id="KW-1185">Reference proteome</keyword>
<accession>A0ACB8Z7X0</accession>
<organism evidence="1 2">
    <name type="scientific">Arctium lappa</name>
    <name type="common">Greater burdock</name>
    <name type="synonym">Lappa major</name>
    <dbReference type="NCBI Taxonomy" id="4217"/>
    <lineage>
        <taxon>Eukaryota</taxon>
        <taxon>Viridiplantae</taxon>
        <taxon>Streptophyta</taxon>
        <taxon>Embryophyta</taxon>
        <taxon>Tracheophyta</taxon>
        <taxon>Spermatophyta</taxon>
        <taxon>Magnoliopsida</taxon>
        <taxon>eudicotyledons</taxon>
        <taxon>Gunneridae</taxon>
        <taxon>Pentapetalae</taxon>
        <taxon>asterids</taxon>
        <taxon>campanulids</taxon>
        <taxon>Asterales</taxon>
        <taxon>Asteraceae</taxon>
        <taxon>Carduoideae</taxon>
        <taxon>Cardueae</taxon>
        <taxon>Arctiinae</taxon>
        <taxon>Arctium</taxon>
    </lineage>
</organism>
<reference evidence="2" key="1">
    <citation type="journal article" date="2022" name="Mol. Ecol. Resour.">
        <title>The genomes of chicory, endive, great burdock and yacon provide insights into Asteraceae palaeo-polyploidization history and plant inulin production.</title>
        <authorList>
            <person name="Fan W."/>
            <person name="Wang S."/>
            <person name="Wang H."/>
            <person name="Wang A."/>
            <person name="Jiang F."/>
            <person name="Liu H."/>
            <person name="Zhao H."/>
            <person name="Xu D."/>
            <person name="Zhang Y."/>
        </authorList>
    </citation>
    <scope>NUCLEOTIDE SEQUENCE [LARGE SCALE GENOMIC DNA]</scope>
    <source>
        <strain evidence="2">cv. Niubang</strain>
    </source>
</reference>